<feature type="domain" description="VWFA" evidence="2">
    <location>
        <begin position="94"/>
        <end position="284"/>
    </location>
</feature>
<dbReference type="EMBL" id="CP012677">
    <property type="protein sequence ID" value="ALE92270.1"/>
    <property type="molecule type" value="Genomic_DNA"/>
</dbReference>
<evidence type="ECO:0000259" key="2">
    <source>
        <dbReference type="PROSITE" id="PS50234"/>
    </source>
</evidence>
<dbReference type="InterPro" id="IPR036465">
    <property type="entry name" value="vWFA_dom_sf"/>
</dbReference>
<proteinExistence type="predicted"/>
<dbReference type="AlphaFoldDB" id="A0A0M5M356"/>
<evidence type="ECO:0000313" key="3">
    <source>
        <dbReference type="EMBL" id="ALE92270.1"/>
    </source>
</evidence>
<dbReference type="PATRIC" id="fig|656366.3.peg.1683"/>
<dbReference type="RefSeq" id="WP_062006762.1">
    <property type="nucleotide sequence ID" value="NZ_CP012677.1"/>
</dbReference>
<dbReference type="SUPFAM" id="SSF53300">
    <property type="entry name" value="vWA-like"/>
    <property type="match status" value="1"/>
</dbReference>
<dbReference type="KEGG" id="aaq:AOC05_07875"/>
<keyword evidence="1" id="KW-0472">Membrane</keyword>
<keyword evidence="4" id="KW-1185">Reference proteome</keyword>
<reference evidence="4" key="1">
    <citation type="submission" date="2015-09" db="EMBL/GenBank/DDBJ databases">
        <title>Complete genome of Arthrobacter alpinus strain R3.8.</title>
        <authorList>
            <person name="See-Too W.S."/>
            <person name="Chan K.G."/>
        </authorList>
    </citation>
    <scope>NUCLEOTIDE SEQUENCE [LARGE SCALE GENOMIC DNA]</scope>
    <source>
        <strain evidence="4">R3.8</strain>
    </source>
</reference>
<feature type="transmembrane region" description="Helical" evidence="1">
    <location>
        <begin position="6"/>
        <end position="24"/>
    </location>
</feature>
<keyword evidence="1" id="KW-0812">Transmembrane</keyword>
<evidence type="ECO:0000313" key="4">
    <source>
        <dbReference type="Proteomes" id="UP000062833"/>
    </source>
</evidence>
<organism evidence="3 4">
    <name type="scientific">Arthrobacter alpinus</name>
    <dbReference type="NCBI Taxonomy" id="656366"/>
    <lineage>
        <taxon>Bacteria</taxon>
        <taxon>Bacillati</taxon>
        <taxon>Actinomycetota</taxon>
        <taxon>Actinomycetes</taxon>
        <taxon>Micrococcales</taxon>
        <taxon>Micrococcaceae</taxon>
        <taxon>Arthrobacter</taxon>
    </lineage>
</organism>
<dbReference type="PROSITE" id="PS50234">
    <property type="entry name" value="VWFA"/>
    <property type="match status" value="1"/>
</dbReference>
<evidence type="ECO:0000256" key="1">
    <source>
        <dbReference type="SAM" id="Phobius"/>
    </source>
</evidence>
<dbReference type="Proteomes" id="UP000062833">
    <property type="component" value="Chromosome"/>
</dbReference>
<keyword evidence="1" id="KW-1133">Transmembrane helix</keyword>
<dbReference type="InterPro" id="IPR002035">
    <property type="entry name" value="VWF_A"/>
</dbReference>
<accession>A0A0M5M356</accession>
<protein>
    <recommendedName>
        <fullName evidence="2">VWFA domain-containing protein</fullName>
    </recommendedName>
</protein>
<sequence>MALKYWWMLLVGAAAIVAVLVWIWRRPGRPAPQTFVAHADRLTALPSYQKAMARQKRWLAVAVISVLVLAASLLLAASRPVKESTSIPEHLNRDIMLCLDVSGSMIDTDEAIVGVFAQMVTAFKGERIGLTIFDSSAVQVFPLTDDYEFVAEQLTIAKEAMGHMGGDFSFFDGTYEATGSSLIGDGLLSCVNGFTDEGATKRSRSIIFATDNMLAGKPIFKLSEATTLAKNAQVRVYALNPNDYGSQQYPMDEALELKNAATTTGGLYYALDSGAAVPSIVQKVQATEAAKLKGAPVKSLADQPAVPLGVALLALLGLGAALGKVRQ</sequence>
<name>A0A0M5M356_9MICC</name>
<dbReference type="Pfam" id="PF13519">
    <property type="entry name" value="VWA_2"/>
    <property type="match status" value="1"/>
</dbReference>
<gene>
    <name evidence="3" type="ORF">AOC05_07875</name>
</gene>
<feature type="transmembrane region" description="Helical" evidence="1">
    <location>
        <begin position="58"/>
        <end position="77"/>
    </location>
</feature>
<dbReference type="Gene3D" id="3.40.50.410">
    <property type="entry name" value="von Willebrand factor, type A domain"/>
    <property type="match status" value="1"/>
</dbReference>
<dbReference type="SMART" id="SM00327">
    <property type="entry name" value="VWA"/>
    <property type="match status" value="1"/>
</dbReference>
<dbReference type="OrthoDB" id="4623238at2"/>